<dbReference type="EMBL" id="JARAOO010000006">
    <property type="protein sequence ID" value="KAJ7964838.1"/>
    <property type="molecule type" value="Genomic_DNA"/>
</dbReference>
<gene>
    <name evidence="8" type="ORF">O6P43_014585</name>
</gene>
<dbReference type="Pfam" id="PF04130">
    <property type="entry name" value="GCP_C_terminal"/>
    <property type="match status" value="1"/>
</dbReference>
<dbReference type="GO" id="GO:0031122">
    <property type="term" value="P:cytoplasmic microtubule organization"/>
    <property type="evidence" value="ECO:0007669"/>
    <property type="project" value="TreeGrafter"/>
</dbReference>
<comment type="subcellular location">
    <subcellularLocation>
        <location evidence="1">Cytoplasm</location>
        <location evidence="1">Cytoskeleton</location>
    </subcellularLocation>
</comment>
<evidence type="ECO:0000313" key="9">
    <source>
        <dbReference type="Proteomes" id="UP001163823"/>
    </source>
</evidence>
<evidence type="ECO:0000256" key="4">
    <source>
        <dbReference type="ARBA" id="ARBA00022701"/>
    </source>
</evidence>
<dbReference type="GO" id="GO:0000930">
    <property type="term" value="C:gamma-tubulin complex"/>
    <property type="evidence" value="ECO:0007669"/>
    <property type="project" value="TreeGrafter"/>
</dbReference>
<dbReference type="GO" id="GO:0007020">
    <property type="term" value="P:microtubule nucleation"/>
    <property type="evidence" value="ECO:0007669"/>
    <property type="project" value="InterPro"/>
</dbReference>
<dbReference type="PANTHER" id="PTHR19302:SF70">
    <property type="entry name" value="GAMMA-TUBULIN COMPLEX COMPONENT 6"/>
    <property type="match status" value="1"/>
</dbReference>
<dbReference type="KEGG" id="qsa:O6P43_014585"/>
<evidence type="ECO:0000256" key="5">
    <source>
        <dbReference type="ARBA" id="ARBA00023212"/>
    </source>
</evidence>
<dbReference type="AlphaFoldDB" id="A0AAD7LV01"/>
<dbReference type="InterPro" id="IPR041470">
    <property type="entry name" value="GCP_N"/>
</dbReference>
<evidence type="ECO:0000313" key="8">
    <source>
        <dbReference type="EMBL" id="KAJ7964838.1"/>
    </source>
</evidence>
<evidence type="ECO:0000256" key="1">
    <source>
        <dbReference type="ARBA" id="ARBA00004245"/>
    </source>
</evidence>
<accession>A0AAD7LV01</accession>
<dbReference type="GO" id="GO:0051321">
    <property type="term" value="P:meiotic cell cycle"/>
    <property type="evidence" value="ECO:0007669"/>
    <property type="project" value="TreeGrafter"/>
</dbReference>
<comment type="similarity">
    <text evidence="2">Belongs to the TUBGCP family.</text>
</comment>
<keyword evidence="5" id="KW-0206">Cytoskeleton</keyword>
<evidence type="ECO:0000259" key="7">
    <source>
        <dbReference type="Pfam" id="PF17681"/>
    </source>
</evidence>
<dbReference type="PANTHER" id="PTHR19302">
    <property type="entry name" value="GAMMA TUBULIN COMPLEX PROTEIN"/>
    <property type="match status" value="1"/>
</dbReference>
<name>A0AAD7LV01_QUISA</name>
<dbReference type="FunFam" id="1.20.120.1900:FF:000018">
    <property type="entry name" value="Gamma-tubulin complex component 6 isoform A"/>
    <property type="match status" value="1"/>
</dbReference>
<dbReference type="GO" id="GO:0000922">
    <property type="term" value="C:spindle pole"/>
    <property type="evidence" value="ECO:0007669"/>
    <property type="project" value="InterPro"/>
</dbReference>
<dbReference type="GO" id="GO:0005874">
    <property type="term" value="C:microtubule"/>
    <property type="evidence" value="ECO:0007669"/>
    <property type="project" value="UniProtKB-KW"/>
</dbReference>
<evidence type="ECO:0000256" key="3">
    <source>
        <dbReference type="ARBA" id="ARBA00022490"/>
    </source>
</evidence>
<reference evidence="8" key="1">
    <citation type="journal article" date="2023" name="Science">
        <title>Elucidation of the pathway for biosynthesis of saponin adjuvants from the soapbark tree.</title>
        <authorList>
            <person name="Reed J."/>
            <person name="Orme A."/>
            <person name="El-Demerdash A."/>
            <person name="Owen C."/>
            <person name="Martin L.B.B."/>
            <person name="Misra R.C."/>
            <person name="Kikuchi S."/>
            <person name="Rejzek M."/>
            <person name="Martin A.C."/>
            <person name="Harkess A."/>
            <person name="Leebens-Mack J."/>
            <person name="Louveau T."/>
            <person name="Stephenson M.J."/>
            <person name="Osbourn A."/>
        </authorList>
    </citation>
    <scope>NUCLEOTIDE SEQUENCE</scope>
    <source>
        <strain evidence="8">S10</strain>
    </source>
</reference>
<dbReference type="GO" id="GO:0051225">
    <property type="term" value="P:spindle assembly"/>
    <property type="evidence" value="ECO:0007669"/>
    <property type="project" value="TreeGrafter"/>
</dbReference>
<proteinExistence type="inferred from homology"/>
<dbReference type="Pfam" id="PF17681">
    <property type="entry name" value="GCP_N_terminal"/>
    <property type="match status" value="1"/>
</dbReference>
<protein>
    <submittedName>
        <fullName evidence="8">Gamma-tubulin complex component</fullName>
    </submittedName>
</protein>
<dbReference type="InterPro" id="IPR007259">
    <property type="entry name" value="GCP"/>
</dbReference>
<sequence>MAVDTNFASLFKNLKIDDPWVAPKTWESIPSESGACSFTDAASFSSSNQSLYDVSTISEASLVRLAMNAMQGIQSALTNIEKLSAAFCSDPADRTIYRIPSLWNRASSTYALGNILKSIGCHGDMIILTVMKVKVIITMELRLEEQPLYSLVNQAFSVAVGKVLEGYMSALDTIHASIFFRHPAKDVDLTLHASLSGCLKSVLHPEITLLELHLHTKELRTQIEALGNICNLHNVAPCFSACSFDDLIRKAKFEFHKFYRGGDLLTYLYTQLQVIDACRSWIFKAEIDDPYKEFFVESIGCLQPYPHGKAGFSVHSSLASIREQDGVSIPSFLKDFVVPLVRAGQQLQVLMKLLELYIHIPTIYNNCDDFLPCWRSFSSSSLSYSSPLTFNKSTIQAMVLARECYYQKMNEKLDSILAILEVRNQQVAPHVSVPFFFEEGGGCSNTPVSYMLEDDLIRSPTTDKRSSNVGIGSMGSDDSSTIDEFSYVEDICDSSECSFSNSSEEKVECEKQIMLPDQMNGQQRYFSALSFSHNTPIINSFQNPGQLEMSCHVDSDLCEIFDRSDFIGHFVKCHHEEMIYSHVNVPLESRKPNCSCVSNTPDADSLPGNDWSIGHLLKDYLNLDGKYKDEPGLNPLQYGPQANGRQLGVLREVIPYVNNIIYDDPYKVCMDKIPNGLRHEHGSSFPSFLKSSASVTGCKINNHGERHGEEDVGIKKVSSVNLHLDLKDHKLEDMLTITSGGSSWEKLLGCSRKPLNNAVTQSSSLSTMFEIPVDIIIDKCLLQEIVLQYKYVSRLTIKFLEEGFDLQEHLMALRRYHFMEVADWADLFILSLWHHKWCVTEADQRLSEVQALLELSVQRSSCEQDHNKHRLFVYMKGYGAMPLAASVIGVRSFDFLGLGYRVDWPLCIILTPDALKIYAEIFSFLIQVKLAIFSLTDIWCSLKALVHLINKNHDSELHQREVGHLNTLMKMRHQVNHFVSTLQQYVESQLSHVSWCKFLHSLQNKVKDMMDLESVHMEYLTNSLHICFLSDETWPVASIIESILQCALDFRSCLTEGVWDTEMDQQNSLSRFSRVNISQVNSIKQKFDKNLKELHLCYLKTPKHKKFGLSCFWGYLNYNEYYSDVGNEMRYPGF</sequence>
<dbReference type="GO" id="GO:0043015">
    <property type="term" value="F:gamma-tubulin binding"/>
    <property type="evidence" value="ECO:0007669"/>
    <property type="project" value="InterPro"/>
</dbReference>
<keyword evidence="3" id="KW-0963">Cytoplasm</keyword>
<dbReference type="InterPro" id="IPR040457">
    <property type="entry name" value="GCP_C"/>
</dbReference>
<dbReference type="GO" id="GO:0051011">
    <property type="term" value="F:microtubule minus-end binding"/>
    <property type="evidence" value="ECO:0007669"/>
    <property type="project" value="TreeGrafter"/>
</dbReference>
<keyword evidence="4" id="KW-0493">Microtubule</keyword>
<keyword evidence="9" id="KW-1185">Reference proteome</keyword>
<organism evidence="8 9">
    <name type="scientific">Quillaja saponaria</name>
    <name type="common">Soap bark tree</name>
    <dbReference type="NCBI Taxonomy" id="32244"/>
    <lineage>
        <taxon>Eukaryota</taxon>
        <taxon>Viridiplantae</taxon>
        <taxon>Streptophyta</taxon>
        <taxon>Embryophyta</taxon>
        <taxon>Tracheophyta</taxon>
        <taxon>Spermatophyta</taxon>
        <taxon>Magnoliopsida</taxon>
        <taxon>eudicotyledons</taxon>
        <taxon>Gunneridae</taxon>
        <taxon>Pentapetalae</taxon>
        <taxon>rosids</taxon>
        <taxon>fabids</taxon>
        <taxon>Fabales</taxon>
        <taxon>Quillajaceae</taxon>
        <taxon>Quillaja</taxon>
    </lineage>
</organism>
<comment type="caution">
    <text evidence="8">The sequence shown here is derived from an EMBL/GenBank/DDBJ whole genome shotgun (WGS) entry which is preliminary data.</text>
</comment>
<evidence type="ECO:0000259" key="6">
    <source>
        <dbReference type="Pfam" id="PF04130"/>
    </source>
</evidence>
<evidence type="ECO:0000256" key="2">
    <source>
        <dbReference type="ARBA" id="ARBA00010337"/>
    </source>
</evidence>
<dbReference type="Gene3D" id="1.20.120.1900">
    <property type="entry name" value="Gamma-tubulin complex, C-terminal domain"/>
    <property type="match status" value="1"/>
</dbReference>
<feature type="domain" description="Gamma tubulin complex component C-terminal" evidence="6">
    <location>
        <begin position="806"/>
        <end position="1122"/>
    </location>
</feature>
<dbReference type="Proteomes" id="UP001163823">
    <property type="component" value="Chromosome 6"/>
</dbReference>
<dbReference type="GO" id="GO:0000278">
    <property type="term" value="P:mitotic cell cycle"/>
    <property type="evidence" value="ECO:0007669"/>
    <property type="project" value="TreeGrafter"/>
</dbReference>
<feature type="domain" description="Gamma tubulin complex component protein N-terminal" evidence="7">
    <location>
        <begin position="140"/>
        <end position="388"/>
    </location>
</feature>
<dbReference type="InterPro" id="IPR042241">
    <property type="entry name" value="GCP_C_sf"/>
</dbReference>